<dbReference type="SMART" id="SM00501">
    <property type="entry name" value="BRIGHT"/>
    <property type="match status" value="1"/>
</dbReference>
<feature type="compositionally biased region" description="Polar residues" evidence="12">
    <location>
        <begin position="299"/>
        <end position="309"/>
    </location>
</feature>
<dbReference type="GO" id="GO:0008270">
    <property type="term" value="F:zinc ion binding"/>
    <property type="evidence" value="ECO:0007669"/>
    <property type="project" value="UniProtKB-KW"/>
</dbReference>
<evidence type="ECO:0000313" key="18">
    <source>
        <dbReference type="Proteomes" id="UP000070544"/>
    </source>
</evidence>
<dbReference type="GO" id="GO:0034647">
    <property type="term" value="F:histone H3K4me/H3K4me2/H3K4me3 demethylase activity"/>
    <property type="evidence" value="ECO:0007669"/>
    <property type="project" value="UniProtKB-EC"/>
</dbReference>
<dbReference type="EC" id="1.14.11.67" evidence="3"/>
<dbReference type="InterPro" id="IPR019786">
    <property type="entry name" value="Zinc_finger_PHD-type_CS"/>
</dbReference>
<dbReference type="InterPro" id="IPR001606">
    <property type="entry name" value="ARID_dom"/>
</dbReference>
<evidence type="ECO:0000256" key="3">
    <source>
        <dbReference type="ARBA" id="ARBA00012902"/>
    </source>
</evidence>
<evidence type="ECO:0000256" key="1">
    <source>
        <dbReference type="ARBA" id="ARBA00004123"/>
    </source>
</evidence>
<dbReference type="SMART" id="SM00545">
    <property type="entry name" value="JmjN"/>
    <property type="match status" value="1"/>
</dbReference>
<dbReference type="GO" id="GO:0003677">
    <property type="term" value="F:DNA binding"/>
    <property type="evidence" value="ECO:0007669"/>
    <property type="project" value="InterPro"/>
</dbReference>
<sequence length="957" mass="106670">MPVAVSVPTFLPPQAATVLGPSTRTPLASAQPNGSATAELGRPSVKNAREFASYRARFYPSGYDPVKAKRTKKRHFGLSDIPTFYPTKDEFENPLDYIAKIRSVGEKFGAVKIVPPRSWKPEFSLPVEKFRFATRLQRLNHMNGRTRAAVSYLDALGTFHSQTGRQLSKLPNVNGRTVDMWRLKTAVEAFGGYDEVCDSKEWLSMARAIDVGDFPPSSAQNIAYAIKKAYEAWILPYEASLGRGRTLDEYGRPAVLRHLSQSDAASPSGRRTRTSKRAISNSDDENDDDEDREVDAIPTKSNIIKSENGTGDARGESPPFGDTGDNKRKRNDVADVQMADGEGDGDVKRRKLDEEIRIPTTIPFNVPTGDVKNLCQVCFRGIVVPGPPIVKCDGCELSYHVNCLLIRPHRGIEEWWCPKCLDLSGEDFGFDEGGTYNLWEFKDKCDKWKRAYFGLKEPQKGAWEGGGWSDTPAEHAKGRDGVAEEDVEAEFWNLVEDPYNGVEVEYGADLHTSVYGSGFGKNNPPHPFHLTNLPFQHPSLFTHLSRNIPGMMVPWIYVGSVFSTFCWHVEDHWSYAINYNWLGETKTWYIVPQRGAEKFEAVMRETVPELFEKTPDLLFHITTMLSPGLLQEKGVPVFAADQRPGEFIVTWPRAYHSGFNHGFNIAEAVNFATPDWLAMGNRCVERYRECNRAPVFSHDEMVVRVARGLKGVGKDGKTMQVQEEAPIDARTVEWLLPALTDLHRRETDARFRLRKMFPNLTTVAIEGGTVPTSQAGPHNRNVSAVSNSSGDVVLVPGGTTVFRPDDDEIECGGCKAYCFLSAVRCGNSNCDRKYDDREDAEDEDGQMSKMGKMGPISKTGSTKKKGMKVVAGGAARVEMTKREDAMDVGASASANGEHPEFKQDIRYGFDHSKTKRSLRYVCLSCVDKLCPCTPVNPVLCVRVSDEELTTLLSKYQL</sequence>
<feature type="region of interest" description="Disordered" evidence="12">
    <location>
        <begin position="834"/>
        <end position="869"/>
    </location>
</feature>
<proteinExistence type="inferred from homology"/>
<dbReference type="Pfam" id="PF01388">
    <property type="entry name" value="ARID"/>
    <property type="match status" value="1"/>
</dbReference>
<dbReference type="InterPro" id="IPR013083">
    <property type="entry name" value="Znf_RING/FYVE/PHD"/>
</dbReference>
<dbReference type="EMBL" id="KQ965777">
    <property type="protein sequence ID" value="KXS13510.1"/>
    <property type="molecule type" value="Genomic_DNA"/>
</dbReference>
<evidence type="ECO:0000256" key="6">
    <source>
        <dbReference type="ARBA" id="ARBA00022833"/>
    </source>
</evidence>
<dbReference type="GO" id="GO:0006355">
    <property type="term" value="P:regulation of DNA-templated transcription"/>
    <property type="evidence" value="ECO:0007669"/>
    <property type="project" value="TreeGrafter"/>
</dbReference>
<comment type="catalytic activity">
    <reaction evidence="10">
        <text>N(6),N(6),N(6)-trimethyl-L-lysyl(4)-[histone H3] + 3 2-oxoglutarate + 3 O2 = L-lysyl(4)-[histone H3] + 3 formaldehyde + 3 succinate + 3 CO2</text>
        <dbReference type="Rhea" id="RHEA:60208"/>
        <dbReference type="Rhea" id="RHEA-COMP:15537"/>
        <dbReference type="Rhea" id="RHEA-COMP:15547"/>
        <dbReference type="ChEBI" id="CHEBI:15379"/>
        <dbReference type="ChEBI" id="CHEBI:16526"/>
        <dbReference type="ChEBI" id="CHEBI:16810"/>
        <dbReference type="ChEBI" id="CHEBI:16842"/>
        <dbReference type="ChEBI" id="CHEBI:29969"/>
        <dbReference type="ChEBI" id="CHEBI:30031"/>
        <dbReference type="ChEBI" id="CHEBI:61961"/>
        <dbReference type="EC" id="1.14.11.67"/>
    </reaction>
</comment>
<feature type="region of interest" description="Disordered" evidence="12">
    <location>
        <begin position="21"/>
        <end position="40"/>
    </location>
</feature>
<protein>
    <recommendedName>
        <fullName evidence="3">[histone H3]-trimethyl-L-lysine(4) demethylase</fullName>
        <ecNumber evidence="3">1.14.11.67</ecNumber>
    </recommendedName>
</protein>
<keyword evidence="6" id="KW-0862">Zinc</keyword>
<dbReference type="PROSITE" id="PS51011">
    <property type="entry name" value="ARID"/>
    <property type="match status" value="1"/>
</dbReference>
<accession>A0A139A9N3</accession>
<dbReference type="SMART" id="SM01014">
    <property type="entry name" value="ARID"/>
    <property type="match status" value="1"/>
</dbReference>
<dbReference type="InterPro" id="IPR036431">
    <property type="entry name" value="ARID_dom_sf"/>
</dbReference>
<dbReference type="InterPro" id="IPR001965">
    <property type="entry name" value="Znf_PHD"/>
</dbReference>
<keyword evidence="5 11" id="KW-0863">Zinc-finger</keyword>
<keyword evidence="18" id="KW-1185">Reference proteome</keyword>
<dbReference type="InterPro" id="IPR019787">
    <property type="entry name" value="Znf_PHD-finger"/>
</dbReference>
<evidence type="ECO:0000259" key="13">
    <source>
        <dbReference type="PROSITE" id="PS50016"/>
    </source>
</evidence>
<evidence type="ECO:0000256" key="2">
    <source>
        <dbReference type="ARBA" id="ARBA00006801"/>
    </source>
</evidence>
<dbReference type="STRING" id="1344416.A0A139A9N3"/>
<dbReference type="InterPro" id="IPR048615">
    <property type="entry name" value="KDM5_C-hel"/>
</dbReference>
<dbReference type="InterPro" id="IPR003349">
    <property type="entry name" value="JmjN"/>
</dbReference>
<dbReference type="PROSITE" id="PS51183">
    <property type="entry name" value="JMJN"/>
    <property type="match status" value="1"/>
</dbReference>
<dbReference type="GO" id="GO:0000785">
    <property type="term" value="C:chromatin"/>
    <property type="evidence" value="ECO:0007669"/>
    <property type="project" value="TreeGrafter"/>
</dbReference>
<dbReference type="PANTHER" id="PTHR10694">
    <property type="entry name" value="LYSINE-SPECIFIC DEMETHYLASE"/>
    <property type="match status" value="1"/>
</dbReference>
<evidence type="ECO:0000256" key="12">
    <source>
        <dbReference type="SAM" id="MobiDB-lite"/>
    </source>
</evidence>
<evidence type="ECO:0000256" key="7">
    <source>
        <dbReference type="ARBA" id="ARBA00023002"/>
    </source>
</evidence>
<dbReference type="SUPFAM" id="SSF51197">
    <property type="entry name" value="Clavaminate synthase-like"/>
    <property type="match status" value="1"/>
</dbReference>
<dbReference type="Gene3D" id="3.30.40.10">
    <property type="entry name" value="Zinc/RING finger domain, C3HC4 (zinc finger)"/>
    <property type="match status" value="1"/>
</dbReference>
<reference evidence="17 18" key="1">
    <citation type="journal article" date="2015" name="Genome Biol. Evol.">
        <title>Phylogenomic analyses indicate that early fungi evolved digesting cell walls of algal ancestors of land plants.</title>
        <authorList>
            <person name="Chang Y."/>
            <person name="Wang S."/>
            <person name="Sekimoto S."/>
            <person name="Aerts A.L."/>
            <person name="Choi C."/>
            <person name="Clum A."/>
            <person name="LaButti K.M."/>
            <person name="Lindquist E.A."/>
            <person name="Yee Ngan C."/>
            <person name="Ohm R.A."/>
            <person name="Salamov A.A."/>
            <person name="Grigoriev I.V."/>
            <person name="Spatafora J.W."/>
            <person name="Berbee M.L."/>
        </authorList>
    </citation>
    <scope>NUCLEOTIDE SEQUENCE [LARGE SCALE GENOMIC DNA]</scope>
    <source>
        <strain evidence="17 18">JEL478</strain>
    </source>
</reference>
<dbReference type="Pfam" id="PF02375">
    <property type="entry name" value="JmjN"/>
    <property type="match status" value="1"/>
</dbReference>
<dbReference type="SMART" id="SM00249">
    <property type="entry name" value="PHD"/>
    <property type="match status" value="1"/>
</dbReference>
<feature type="domain" description="PHD-type" evidence="13">
    <location>
        <begin position="372"/>
        <end position="423"/>
    </location>
</feature>
<keyword evidence="7" id="KW-0560">Oxidoreductase</keyword>
<dbReference type="Gene3D" id="2.60.120.650">
    <property type="entry name" value="Cupin"/>
    <property type="match status" value="1"/>
</dbReference>
<feature type="domain" description="JmjN" evidence="15">
    <location>
        <begin position="81"/>
        <end position="122"/>
    </location>
</feature>
<keyword evidence="9" id="KW-0539">Nucleus</keyword>
<organism evidence="17 18">
    <name type="scientific">Gonapodya prolifera (strain JEL478)</name>
    <name type="common">Monoblepharis prolifera</name>
    <dbReference type="NCBI Taxonomy" id="1344416"/>
    <lineage>
        <taxon>Eukaryota</taxon>
        <taxon>Fungi</taxon>
        <taxon>Fungi incertae sedis</taxon>
        <taxon>Chytridiomycota</taxon>
        <taxon>Chytridiomycota incertae sedis</taxon>
        <taxon>Monoblepharidomycetes</taxon>
        <taxon>Monoblepharidales</taxon>
        <taxon>Gonapodyaceae</taxon>
        <taxon>Gonapodya</taxon>
    </lineage>
</organism>
<feature type="compositionally biased region" description="Polar residues" evidence="12">
    <location>
        <begin position="21"/>
        <end position="36"/>
    </location>
</feature>
<evidence type="ECO:0000259" key="16">
    <source>
        <dbReference type="PROSITE" id="PS51184"/>
    </source>
</evidence>
<dbReference type="PROSITE" id="PS51184">
    <property type="entry name" value="JMJC"/>
    <property type="match status" value="1"/>
</dbReference>
<dbReference type="Pfam" id="PF02373">
    <property type="entry name" value="JmjC"/>
    <property type="match status" value="1"/>
</dbReference>
<keyword evidence="4" id="KW-0479">Metal-binding</keyword>
<comment type="similarity">
    <text evidence="2">Belongs to the JARID1 histone demethylase family.</text>
</comment>
<dbReference type="SUPFAM" id="SSF46774">
    <property type="entry name" value="ARID-like"/>
    <property type="match status" value="1"/>
</dbReference>
<feature type="domain" description="ARID" evidence="14">
    <location>
        <begin position="146"/>
        <end position="242"/>
    </location>
</feature>
<evidence type="ECO:0000256" key="11">
    <source>
        <dbReference type="PROSITE-ProRule" id="PRU00146"/>
    </source>
</evidence>
<keyword evidence="8" id="KW-0408">Iron</keyword>
<evidence type="ECO:0000259" key="14">
    <source>
        <dbReference type="PROSITE" id="PS51011"/>
    </source>
</evidence>
<dbReference type="PROSITE" id="PS01359">
    <property type="entry name" value="ZF_PHD_1"/>
    <property type="match status" value="1"/>
</dbReference>
<dbReference type="Gene3D" id="1.10.150.60">
    <property type="entry name" value="ARID DNA-binding domain"/>
    <property type="match status" value="1"/>
</dbReference>
<evidence type="ECO:0000256" key="10">
    <source>
        <dbReference type="ARBA" id="ARBA00048734"/>
    </source>
</evidence>
<feature type="compositionally biased region" description="Acidic residues" evidence="12">
    <location>
        <begin position="282"/>
        <end position="293"/>
    </location>
</feature>
<comment type="subcellular location">
    <subcellularLocation>
        <location evidence="1">Nucleus</location>
    </subcellularLocation>
</comment>
<evidence type="ECO:0000313" key="17">
    <source>
        <dbReference type="EMBL" id="KXS13510.1"/>
    </source>
</evidence>
<gene>
    <name evidence="17" type="ORF">M427DRAFT_71302</name>
</gene>
<dbReference type="Pfam" id="PF00628">
    <property type="entry name" value="PHD"/>
    <property type="match status" value="1"/>
</dbReference>
<feature type="domain" description="JmjC" evidence="16">
    <location>
        <begin position="522"/>
        <end position="688"/>
    </location>
</feature>
<name>A0A139A9N3_GONPJ</name>
<feature type="region of interest" description="Disordered" evidence="12">
    <location>
        <begin position="258"/>
        <end position="351"/>
    </location>
</feature>
<dbReference type="GO" id="GO:0005634">
    <property type="term" value="C:nucleus"/>
    <property type="evidence" value="ECO:0007669"/>
    <property type="project" value="UniProtKB-SubCell"/>
</dbReference>
<dbReference type="SMART" id="SM00558">
    <property type="entry name" value="JmjC"/>
    <property type="match status" value="1"/>
</dbReference>
<dbReference type="AlphaFoldDB" id="A0A139A9N3"/>
<dbReference type="PANTHER" id="PTHR10694:SF33">
    <property type="entry name" value="LYSINE-SPECIFIC DEMETHYLASE 5"/>
    <property type="match status" value="1"/>
</dbReference>
<evidence type="ECO:0000259" key="15">
    <source>
        <dbReference type="PROSITE" id="PS51183"/>
    </source>
</evidence>
<dbReference type="InterPro" id="IPR003347">
    <property type="entry name" value="JmjC_dom"/>
</dbReference>
<evidence type="ECO:0000256" key="4">
    <source>
        <dbReference type="ARBA" id="ARBA00022723"/>
    </source>
</evidence>
<dbReference type="OrthoDB" id="1678912at2759"/>
<dbReference type="SUPFAM" id="SSF57903">
    <property type="entry name" value="FYVE/PHD zinc finger"/>
    <property type="match status" value="1"/>
</dbReference>
<evidence type="ECO:0000256" key="5">
    <source>
        <dbReference type="ARBA" id="ARBA00022771"/>
    </source>
</evidence>
<evidence type="ECO:0000256" key="9">
    <source>
        <dbReference type="ARBA" id="ARBA00023242"/>
    </source>
</evidence>
<dbReference type="PROSITE" id="PS50016">
    <property type="entry name" value="ZF_PHD_2"/>
    <property type="match status" value="1"/>
</dbReference>
<dbReference type="CDD" id="cd16100">
    <property type="entry name" value="ARID"/>
    <property type="match status" value="1"/>
</dbReference>
<dbReference type="Proteomes" id="UP000070544">
    <property type="component" value="Unassembled WGS sequence"/>
</dbReference>
<dbReference type="OMA" id="WHVEDHW"/>
<evidence type="ECO:0000256" key="8">
    <source>
        <dbReference type="ARBA" id="ARBA00023004"/>
    </source>
</evidence>
<dbReference type="InterPro" id="IPR011011">
    <property type="entry name" value="Znf_FYVE_PHD"/>
</dbReference>
<dbReference type="Pfam" id="PF21323">
    <property type="entry name" value="KDM5_C-hel"/>
    <property type="match status" value="1"/>
</dbReference>